<dbReference type="AlphaFoldDB" id="A0ABC9YD38"/>
<reference evidence="1 2" key="1">
    <citation type="submission" date="2024-06" db="EMBL/GenBank/DDBJ databases">
        <title>The draft genome of Grus japonensis, version 3.</title>
        <authorList>
            <person name="Nabeshima K."/>
            <person name="Suzuki S."/>
            <person name="Onuma M."/>
        </authorList>
    </citation>
    <scope>NUCLEOTIDE SEQUENCE [LARGE SCALE GENOMIC DNA]</scope>
    <source>
        <strain evidence="1 2">451A</strain>
    </source>
</reference>
<evidence type="ECO:0000313" key="2">
    <source>
        <dbReference type="Proteomes" id="UP001623348"/>
    </source>
</evidence>
<sequence length="134" mass="15306">MLCSGQQQLRVEYYYSIFYNQSLDATIRQAYRLAKLENCMYLCSVDHLAIPDEKKRTDWTPAHTDLLIGDSIGPSPAIGRIGKWCLKCGREEEEDLELIVTPWQRLGEGPDPDRNDLQAVLDTLSDDTVTEIQE</sequence>
<accession>A0ABC9YD38</accession>
<comment type="caution">
    <text evidence="1">The sequence shown here is derived from an EMBL/GenBank/DDBJ whole genome shotgun (WGS) entry which is preliminary data.</text>
</comment>
<keyword evidence="2" id="KW-1185">Reference proteome</keyword>
<dbReference type="Proteomes" id="UP001623348">
    <property type="component" value="Unassembled WGS sequence"/>
</dbReference>
<name>A0ABC9YD38_GRUJA</name>
<gene>
    <name evidence="1" type="ORF">GRJ2_003241300</name>
</gene>
<protein>
    <submittedName>
        <fullName evidence="1">Pol-like protein ENS-3</fullName>
    </submittedName>
</protein>
<dbReference type="EMBL" id="BAAFJT010000245">
    <property type="protein sequence ID" value="GAB0207756.1"/>
    <property type="molecule type" value="Genomic_DNA"/>
</dbReference>
<organism evidence="1 2">
    <name type="scientific">Grus japonensis</name>
    <name type="common">Japanese crane</name>
    <name type="synonym">Red-crowned crane</name>
    <dbReference type="NCBI Taxonomy" id="30415"/>
    <lineage>
        <taxon>Eukaryota</taxon>
        <taxon>Metazoa</taxon>
        <taxon>Chordata</taxon>
        <taxon>Craniata</taxon>
        <taxon>Vertebrata</taxon>
        <taxon>Euteleostomi</taxon>
        <taxon>Archelosauria</taxon>
        <taxon>Archosauria</taxon>
        <taxon>Dinosauria</taxon>
        <taxon>Saurischia</taxon>
        <taxon>Theropoda</taxon>
        <taxon>Coelurosauria</taxon>
        <taxon>Aves</taxon>
        <taxon>Neognathae</taxon>
        <taxon>Neoaves</taxon>
        <taxon>Gruiformes</taxon>
        <taxon>Gruidae</taxon>
        <taxon>Grus</taxon>
    </lineage>
</organism>
<proteinExistence type="predicted"/>
<evidence type="ECO:0000313" key="1">
    <source>
        <dbReference type="EMBL" id="GAB0207756.1"/>
    </source>
</evidence>